<dbReference type="SUPFAM" id="SSF49785">
    <property type="entry name" value="Galactose-binding domain-like"/>
    <property type="match status" value="1"/>
</dbReference>
<proteinExistence type="predicted"/>
<evidence type="ECO:0000256" key="1">
    <source>
        <dbReference type="SAM" id="SignalP"/>
    </source>
</evidence>
<evidence type="ECO:0000313" key="4">
    <source>
        <dbReference type="Proteomes" id="UP000248132"/>
    </source>
</evidence>
<dbReference type="InterPro" id="IPR013783">
    <property type="entry name" value="Ig-like_fold"/>
</dbReference>
<dbReference type="Gene3D" id="2.60.40.10">
    <property type="entry name" value="Immunoglobulins"/>
    <property type="match status" value="1"/>
</dbReference>
<evidence type="ECO:0000259" key="2">
    <source>
        <dbReference type="PROSITE" id="PS50853"/>
    </source>
</evidence>
<feature type="domain" description="Fibronectin type-III" evidence="2">
    <location>
        <begin position="188"/>
        <end position="278"/>
    </location>
</feature>
<dbReference type="AlphaFoldDB" id="A0A318Y3I3"/>
<keyword evidence="4" id="KW-1185">Reference proteome</keyword>
<accession>A0A318Y3I3</accession>
<sequence length="357" mass="39563">MKNFSKSLSFIVVFIAMMAVMCSVSFAEEQQYTENLIPVMTSNTEPSGIVTSSNSDANWQDWKAFDRGIGAGKSWMTNNYAQTGWLAYEFPTSQVITKYTITPYLYLDENSPKNWTFEGWDGSQWIVLDQRTDINGWSTKKEFTFQNSTAYIKYRINVTALAYSTSTMRSLVICELEMMGPATASVLAPTNLAAVPGNAKVDLSWTATTTTGTAIYNVKRATTAGGPYTTIASNVTETTYTDTAVTNGTTYYYVVSAVIDEVESPNSNEASAMPTEPVITGNSAVLEITMTNGQIKEYDLTAVELQSFLTWYDGSANGTDKAYYILTKKNGIKPFLSRKEYIAFDKISSFEVKEYAE</sequence>
<dbReference type="InterPro" id="IPR003961">
    <property type="entry name" value="FN3_dom"/>
</dbReference>
<dbReference type="InterPro" id="IPR036116">
    <property type="entry name" value="FN3_sf"/>
</dbReference>
<dbReference type="Proteomes" id="UP000248132">
    <property type="component" value="Unassembled WGS sequence"/>
</dbReference>
<feature type="signal peptide" evidence="1">
    <location>
        <begin position="1"/>
        <end position="27"/>
    </location>
</feature>
<dbReference type="PROSITE" id="PS50853">
    <property type="entry name" value="FN3"/>
    <property type="match status" value="1"/>
</dbReference>
<dbReference type="InterPro" id="IPR008979">
    <property type="entry name" value="Galactose-bd-like_sf"/>
</dbReference>
<dbReference type="SUPFAM" id="SSF49265">
    <property type="entry name" value="Fibronectin type III"/>
    <property type="match status" value="1"/>
</dbReference>
<evidence type="ECO:0000313" key="3">
    <source>
        <dbReference type="EMBL" id="PYG90128.1"/>
    </source>
</evidence>
<comment type="caution">
    <text evidence="3">The sequence shown here is derived from an EMBL/GenBank/DDBJ whole genome shotgun (WGS) entry which is preliminary data.</text>
</comment>
<reference evidence="3 4" key="1">
    <citation type="submission" date="2018-06" db="EMBL/GenBank/DDBJ databases">
        <title>Genomic Encyclopedia of Type Strains, Phase I: the one thousand microbial genomes (KMG-I) project.</title>
        <authorList>
            <person name="Kyrpides N."/>
        </authorList>
    </citation>
    <scope>NUCLEOTIDE SEQUENCE [LARGE SCALE GENOMIC DNA]</scope>
    <source>
        <strain evidence="3 4">DSM 19573</strain>
    </source>
</reference>
<keyword evidence="1" id="KW-0732">Signal</keyword>
<gene>
    <name evidence="3" type="ORF">LY28_00008</name>
</gene>
<dbReference type="CDD" id="cd00063">
    <property type="entry name" value="FN3"/>
    <property type="match status" value="1"/>
</dbReference>
<dbReference type="RefSeq" id="WP_242981097.1">
    <property type="nucleotide sequence ID" value="NZ_QKMR01000001.1"/>
</dbReference>
<dbReference type="EMBL" id="QKMR01000001">
    <property type="protein sequence ID" value="PYG90128.1"/>
    <property type="molecule type" value="Genomic_DNA"/>
</dbReference>
<feature type="chain" id="PRO_5016436978" description="Fibronectin type-III domain-containing protein" evidence="1">
    <location>
        <begin position="28"/>
        <end position="357"/>
    </location>
</feature>
<protein>
    <recommendedName>
        <fullName evidence="2">Fibronectin type-III domain-containing protein</fullName>
    </recommendedName>
</protein>
<organism evidence="3 4">
    <name type="scientific">Ruminiclostridium sufflavum DSM 19573</name>
    <dbReference type="NCBI Taxonomy" id="1121337"/>
    <lineage>
        <taxon>Bacteria</taxon>
        <taxon>Bacillati</taxon>
        <taxon>Bacillota</taxon>
        <taxon>Clostridia</taxon>
        <taxon>Eubacteriales</taxon>
        <taxon>Oscillospiraceae</taxon>
        <taxon>Ruminiclostridium</taxon>
    </lineage>
</organism>
<name>A0A318Y3I3_9FIRM</name>
<dbReference type="Gene3D" id="2.60.120.260">
    <property type="entry name" value="Galactose-binding domain-like"/>
    <property type="match status" value="1"/>
</dbReference>